<dbReference type="STRING" id="1229780.BN381_70069"/>
<organism evidence="2 3">
    <name type="scientific">Candidatus Neomicrothrix parvicella RN1</name>
    <dbReference type="NCBI Taxonomy" id="1229780"/>
    <lineage>
        <taxon>Bacteria</taxon>
        <taxon>Bacillati</taxon>
        <taxon>Actinomycetota</taxon>
        <taxon>Acidimicrobiia</taxon>
        <taxon>Acidimicrobiales</taxon>
        <taxon>Microthrixaceae</taxon>
        <taxon>Candidatus Neomicrothrix</taxon>
    </lineage>
</organism>
<dbReference type="AlphaFoldDB" id="R4Z3Y1"/>
<evidence type="ECO:0000313" key="3">
    <source>
        <dbReference type="Proteomes" id="UP000018291"/>
    </source>
</evidence>
<evidence type="ECO:0000256" key="1">
    <source>
        <dbReference type="SAM" id="Phobius"/>
    </source>
</evidence>
<accession>R4Z3Y1</accession>
<protein>
    <submittedName>
        <fullName evidence="2">Uncharacterized protein</fullName>
    </submittedName>
</protein>
<feature type="transmembrane region" description="Helical" evidence="1">
    <location>
        <begin position="58"/>
        <end position="76"/>
    </location>
</feature>
<dbReference type="HOGENOM" id="CLU_2567491_0_0_11"/>
<gene>
    <name evidence="2" type="ORF">BN381_70069</name>
</gene>
<keyword evidence="1" id="KW-1133">Transmembrane helix</keyword>
<name>R4Z3Y1_9ACTN</name>
<reference evidence="2 3" key="1">
    <citation type="journal article" date="2013" name="ISME J.">
        <title>Metabolic model for the filamentous 'Candidatus Microthrix parvicella' based on genomic and metagenomic analyses.</title>
        <authorList>
            <person name="Jon McIlroy S."/>
            <person name="Kristiansen R."/>
            <person name="Albertsen M."/>
            <person name="Michael Karst S."/>
            <person name="Rossetti S."/>
            <person name="Lund Nielsen J."/>
            <person name="Tandoi V."/>
            <person name="James Seviour R."/>
            <person name="Nielsen P.H."/>
        </authorList>
    </citation>
    <scope>NUCLEOTIDE SEQUENCE [LARGE SCALE GENOMIC DNA]</scope>
    <source>
        <strain evidence="2 3">RN1</strain>
    </source>
</reference>
<keyword evidence="1" id="KW-0472">Membrane</keyword>
<evidence type="ECO:0000313" key="2">
    <source>
        <dbReference type="EMBL" id="CCM65370.1"/>
    </source>
</evidence>
<feature type="transmembrane region" description="Helical" evidence="1">
    <location>
        <begin position="32"/>
        <end position="51"/>
    </location>
</feature>
<sequence length="81" mass="8183">MHLASGWSGRFEPESGPAAGAAANLGPLVNSLRWGALGYWLVAVVLIVAIGRGPALGLLSAGLGWAAVIPGMVLTAEPSYQ</sequence>
<keyword evidence="1" id="KW-0812">Transmembrane</keyword>
<dbReference type="RefSeq" id="WP_012230040.1">
    <property type="nucleotide sequence ID" value="NZ_HG422565.1"/>
</dbReference>
<dbReference type="EMBL" id="CANL01000067">
    <property type="protein sequence ID" value="CCM65370.1"/>
    <property type="molecule type" value="Genomic_DNA"/>
</dbReference>
<keyword evidence="3" id="KW-1185">Reference proteome</keyword>
<dbReference type="Proteomes" id="UP000018291">
    <property type="component" value="Unassembled WGS sequence"/>
</dbReference>
<comment type="caution">
    <text evidence="2">The sequence shown here is derived from an EMBL/GenBank/DDBJ whole genome shotgun (WGS) entry which is preliminary data.</text>
</comment>
<proteinExistence type="predicted"/>